<comment type="caution">
    <text evidence="2">The sequence shown here is derived from an EMBL/GenBank/DDBJ whole genome shotgun (WGS) entry which is preliminary data.</text>
</comment>
<accession>A0A9P6GZ15</accession>
<proteinExistence type="predicted"/>
<protein>
    <submittedName>
        <fullName evidence="2">Uncharacterized protein</fullName>
    </submittedName>
</protein>
<gene>
    <name evidence="2" type="ORF">NGRA_1099</name>
</gene>
<evidence type="ECO:0000313" key="2">
    <source>
        <dbReference type="EMBL" id="KAF9763716.1"/>
    </source>
</evidence>
<dbReference type="Proteomes" id="UP000740883">
    <property type="component" value="Unassembled WGS sequence"/>
</dbReference>
<dbReference type="EMBL" id="SBJO01000059">
    <property type="protein sequence ID" value="KAF9763716.1"/>
    <property type="molecule type" value="Genomic_DNA"/>
</dbReference>
<evidence type="ECO:0000313" key="3">
    <source>
        <dbReference type="Proteomes" id="UP000740883"/>
    </source>
</evidence>
<reference evidence="2 3" key="1">
    <citation type="journal article" date="2020" name="Genome Biol. Evol.">
        <title>Comparative genomics of strictly vertically transmitted, feminizing microsporidia endosymbionts of amphipod crustaceans.</title>
        <authorList>
            <person name="Cormier A."/>
            <person name="Chebbi M.A."/>
            <person name="Giraud I."/>
            <person name="Wattier R."/>
            <person name="Teixeira M."/>
            <person name="Gilbert C."/>
            <person name="Rigaud T."/>
            <person name="Cordaux R."/>
        </authorList>
    </citation>
    <scope>NUCLEOTIDE SEQUENCE [LARGE SCALE GENOMIC DNA]</scope>
    <source>
        <strain evidence="2 3">Ou3-Ou53</strain>
    </source>
</reference>
<evidence type="ECO:0000256" key="1">
    <source>
        <dbReference type="SAM" id="SignalP"/>
    </source>
</evidence>
<feature type="signal peptide" evidence="1">
    <location>
        <begin position="1"/>
        <end position="22"/>
    </location>
</feature>
<sequence>MIFINFVLKTFLLSDFCICSVSEGMCRNRDDVNYKKLETITEEPSIKEYNDFVKGMSHEERKLYRSNRPKALKFYKHNCFEEIDDYPQSPLYIYHRDISTLTFSPDPKMSFHTSFRFDGDEYKEGFYFSKILLLLLNTNLGYFPFEKIYKKNLDLRDIVMMKNPIKMPKVDIDQINALAEPEFCESIFYDLKSLESILRKLMGSFCFLPDLVEFILNHKIYFGLTCYSYLDANKIYEFYEKKMYQETLTEYIVKDVFNCRNFFFEHIKDPNLYNKYQEAICMDTKLSVFFFELVKKNINFSKIMNNLKTNFDKYKNKIGEIIYN</sequence>
<keyword evidence="1" id="KW-0732">Signal</keyword>
<name>A0A9P6GZ15_9MICR</name>
<keyword evidence="3" id="KW-1185">Reference proteome</keyword>
<organism evidence="2 3">
    <name type="scientific">Nosema granulosis</name>
    <dbReference type="NCBI Taxonomy" id="83296"/>
    <lineage>
        <taxon>Eukaryota</taxon>
        <taxon>Fungi</taxon>
        <taxon>Fungi incertae sedis</taxon>
        <taxon>Microsporidia</taxon>
        <taxon>Nosematidae</taxon>
        <taxon>Nosema</taxon>
    </lineage>
</organism>
<feature type="chain" id="PRO_5040384005" evidence="1">
    <location>
        <begin position="23"/>
        <end position="324"/>
    </location>
</feature>
<dbReference type="AlphaFoldDB" id="A0A9P6GZ15"/>